<sequence length="220" mass="24307">MGNRYTSPLRQAIRSNDPETLREILEEAGEGASDLINEDYSADCLLGFCNCQRNLHSPLLSAITFSKGCEIVEILLKYGADPTLTGAWQQTGLHLAGRQNNLPIAKLLIKYHADLYQTDCDSHYPIHAAALSPASTRDRNVDVLTYYLEEIGKPEDVALKNGFGNTPLHEAARWGNVTSIRYLLDHGADPREKNNTGQTPYDVAQSDDVKQLLIVPPSTN</sequence>
<dbReference type="Proteomes" id="UP001209878">
    <property type="component" value="Unassembled WGS sequence"/>
</dbReference>
<gene>
    <name evidence="4" type="ORF">NP493_531g02022</name>
</gene>
<evidence type="ECO:0000256" key="1">
    <source>
        <dbReference type="ARBA" id="ARBA00022737"/>
    </source>
</evidence>
<comment type="caution">
    <text evidence="4">The sequence shown here is derived from an EMBL/GenBank/DDBJ whole genome shotgun (WGS) entry which is preliminary data.</text>
</comment>
<dbReference type="InterPro" id="IPR002110">
    <property type="entry name" value="Ankyrin_rpt"/>
</dbReference>
<keyword evidence="2 3" id="KW-0040">ANK repeat</keyword>
<dbReference type="PROSITE" id="PS50297">
    <property type="entry name" value="ANK_REP_REGION"/>
    <property type="match status" value="1"/>
</dbReference>
<evidence type="ECO:0000313" key="5">
    <source>
        <dbReference type="Proteomes" id="UP001209878"/>
    </source>
</evidence>
<evidence type="ECO:0000313" key="4">
    <source>
        <dbReference type="EMBL" id="KAK2178667.1"/>
    </source>
</evidence>
<evidence type="ECO:0000256" key="2">
    <source>
        <dbReference type="ARBA" id="ARBA00023043"/>
    </source>
</evidence>
<dbReference type="Pfam" id="PF13857">
    <property type="entry name" value="Ank_5"/>
    <property type="match status" value="1"/>
</dbReference>
<dbReference type="PROSITE" id="PS50088">
    <property type="entry name" value="ANK_REPEAT"/>
    <property type="match status" value="1"/>
</dbReference>
<reference evidence="4" key="1">
    <citation type="journal article" date="2023" name="Mol. Biol. Evol.">
        <title>Third-Generation Sequencing Reveals the Adaptive Role of the Epigenome in Three Deep-Sea Polychaetes.</title>
        <authorList>
            <person name="Perez M."/>
            <person name="Aroh O."/>
            <person name="Sun Y."/>
            <person name="Lan Y."/>
            <person name="Juniper S.K."/>
            <person name="Young C.R."/>
            <person name="Angers B."/>
            <person name="Qian P.Y."/>
        </authorList>
    </citation>
    <scope>NUCLEOTIDE SEQUENCE</scope>
    <source>
        <strain evidence="4">R07B-5</strain>
    </source>
</reference>
<dbReference type="GO" id="GO:0085020">
    <property type="term" value="P:protein K6-linked ubiquitination"/>
    <property type="evidence" value="ECO:0007669"/>
    <property type="project" value="TreeGrafter"/>
</dbReference>
<protein>
    <submittedName>
        <fullName evidence="4">Uncharacterized protein</fullName>
    </submittedName>
</protein>
<dbReference type="SMART" id="SM00248">
    <property type="entry name" value="ANK"/>
    <property type="match status" value="5"/>
</dbReference>
<dbReference type="PANTHER" id="PTHR24171">
    <property type="entry name" value="ANKYRIN REPEAT DOMAIN-CONTAINING PROTEIN 39-RELATED"/>
    <property type="match status" value="1"/>
</dbReference>
<dbReference type="InterPro" id="IPR036770">
    <property type="entry name" value="Ankyrin_rpt-contain_sf"/>
</dbReference>
<dbReference type="GO" id="GO:0070531">
    <property type="term" value="C:BRCA1-A complex"/>
    <property type="evidence" value="ECO:0007669"/>
    <property type="project" value="TreeGrafter"/>
</dbReference>
<accession>A0AAD9KWL5</accession>
<dbReference type="Gene3D" id="1.25.40.20">
    <property type="entry name" value="Ankyrin repeat-containing domain"/>
    <property type="match status" value="1"/>
</dbReference>
<name>A0AAD9KWL5_RIDPI</name>
<keyword evidence="5" id="KW-1185">Reference proteome</keyword>
<dbReference type="GO" id="GO:0031436">
    <property type="term" value="C:BRCA1-BARD1 complex"/>
    <property type="evidence" value="ECO:0007669"/>
    <property type="project" value="TreeGrafter"/>
</dbReference>
<evidence type="ECO:0000256" key="3">
    <source>
        <dbReference type="PROSITE-ProRule" id="PRU00023"/>
    </source>
</evidence>
<keyword evidence="1" id="KW-0677">Repeat</keyword>
<dbReference type="PANTHER" id="PTHR24171:SF8">
    <property type="entry name" value="BRCA1-ASSOCIATED RING DOMAIN PROTEIN 1"/>
    <property type="match status" value="1"/>
</dbReference>
<proteinExistence type="predicted"/>
<dbReference type="EMBL" id="JAODUO010000533">
    <property type="protein sequence ID" value="KAK2178667.1"/>
    <property type="molecule type" value="Genomic_DNA"/>
</dbReference>
<dbReference type="Pfam" id="PF12796">
    <property type="entry name" value="Ank_2"/>
    <property type="match status" value="1"/>
</dbReference>
<dbReference type="AlphaFoldDB" id="A0AAD9KWL5"/>
<dbReference type="GO" id="GO:0004842">
    <property type="term" value="F:ubiquitin-protein transferase activity"/>
    <property type="evidence" value="ECO:0007669"/>
    <property type="project" value="TreeGrafter"/>
</dbReference>
<dbReference type="SUPFAM" id="SSF48403">
    <property type="entry name" value="Ankyrin repeat"/>
    <property type="match status" value="1"/>
</dbReference>
<feature type="repeat" description="ANK" evidence="3">
    <location>
        <begin position="163"/>
        <end position="195"/>
    </location>
</feature>
<organism evidence="4 5">
    <name type="scientific">Ridgeia piscesae</name>
    <name type="common">Tubeworm</name>
    <dbReference type="NCBI Taxonomy" id="27915"/>
    <lineage>
        <taxon>Eukaryota</taxon>
        <taxon>Metazoa</taxon>
        <taxon>Spiralia</taxon>
        <taxon>Lophotrochozoa</taxon>
        <taxon>Annelida</taxon>
        <taxon>Polychaeta</taxon>
        <taxon>Sedentaria</taxon>
        <taxon>Canalipalpata</taxon>
        <taxon>Sabellida</taxon>
        <taxon>Siboglinidae</taxon>
        <taxon>Ridgeia</taxon>
    </lineage>
</organism>